<dbReference type="GO" id="GO:0016887">
    <property type="term" value="F:ATP hydrolysis activity"/>
    <property type="evidence" value="ECO:0007669"/>
    <property type="project" value="InterPro"/>
</dbReference>
<dbReference type="CDD" id="cd01131">
    <property type="entry name" value="PilT"/>
    <property type="match status" value="1"/>
</dbReference>
<dbReference type="InterPro" id="IPR001482">
    <property type="entry name" value="T2SS/T4SS_dom"/>
</dbReference>
<dbReference type="PANTHER" id="PTHR30486">
    <property type="entry name" value="TWITCHING MOTILITY PROTEIN PILT"/>
    <property type="match status" value="1"/>
</dbReference>
<dbReference type="Gene3D" id="3.40.50.300">
    <property type="entry name" value="P-loop containing nucleotide triphosphate hydrolases"/>
    <property type="match status" value="1"/>
</dbReference>
<name>A0A2H0WQY9_9BACT</name>
<evidence type="ECO:0000313" key="4">
    <source>
        <dbReference type="Proteomes" id="UP000231282"/>
    </source>
</evidence>
<dbReference type="NCBIfam" id="TIGR01420">
    <property type="entry name" value="pilT_fam"/>
    <property type="match status" value="1"/>
</dbReference>
<accession>A0A2H0WQY9</accession>
<evidence type="ECO:0000313" key="3">
    <source>
        <dbReference type="EMBL" id="PIS15084.1"/>
    </source>
</evidence>
<gene>
    <name evidence="3" type="ORF">COT63_01850</name>
</gene>
<feature type="domain" description="Bacterial type II secretion system protein E" evidence="2">
    <location>
        <begin position="8"/>
        <end position="278"/>
    </location>
</feature>
<protein>
    <submittedName>
        <fullName evidence="3">Type IV pili twitching motility protein PilT</fullName>
    </submittedName>
</protein>
<dbReference type="AlphaFoldDB" id="A0A2H0WQY9"/>
<dbReference type="InterPro" id="IPR027417">
    <property type="entry name" value="P-loop_NTPase"/>
</dbReference>
<dbReference type="EMBL" id="PEZH01000035">
    <property type="protein sequence ID" value="PIS15084.1"/>
    <property type="molecule type" value="Genomic_DNA"/>
</dbReference>
<comment type="caution">
    <text evidence="3">The sequence shown here is derived from an EMBL/GenBank/DDBJ whole genome shotgun (WGS) entry which is preliminary data.</text>
</comment>
<organism evidence="3 4">
    <name type="scientific">Candidatus Shapirobacteria bacterium CG09_land_8_20_14_0_10_38_17</name>
    <dbReference type="NCBI Taxonomy" id="1974884"/>
    <lineage>
        <taxon>Bacteria</taxon>
        <taxon>Candidatus Shapironibacteriota</taxon>
    </lineage>
</organism>
<comment type="similarity">
    <text evidence="1">Belongs to the GSP E family.</text>
</comment>
<proteinExistence type="inferred from homology"/>
<dbReference type="SUPFAM" id="SSF52540">
    <property type="entry name" value="P-loop containing nucleoside triphosphate hydrolases"/>
    <property type="match status" value="1"/>
</dbReference>
<dbReference type="Pfam" id="PF00437">
    <property type="entry name" value="T2SSE"/>
    <property type="match status" value="1"/>
</dbReference>
<dbReference type="GO" id="GO:0005524">
    <property type="term" value="F:ATP binding"/>
    <property type="evidence" value="ECO:0007669"/>
    <property type="project" value="InterPro"/>
</dbReference>
<dbReference type="InterPro" id="IPR006321">
    <property type="entry name" value="PilT/PilU"/>
</dbReference>
<evidence type="ECO:0000259" key="2">
    <source>
        <dbReference type="Pfam" id="PF00437"/>
    </source>
</evidence>
<dbReference type="Proteomes" id="UP000231282">
    <property type="component" value="Unassembled WGS sequence"/>
</dbReference>
<dbReference type="InterPro" id="IPR050921">
    <property type="entry name" value="T4SS_GSP_E_ATPase"/>
</dbReference>
<dbReference type="Gene3D" id="3.30.450.90">
    <property type="match status" value="1"/>
</dbReference>
<evidence type="ECO:0000256" key="1">
    <source>
        <dbReference type="ARBA" id="ARBA00006611"/>
    </source>
</evidence>
<reference evidence="4" key="1">
    <citation type="submission" date="2017-09" db="EMBL/GenBank/DDBJ databases">
        <title>Depth-based differentiation of microbial function through sediment-hosted aquifers and enrichment of novel symbionts in the deep terrestrial subsurface.</title>
        <authorList>
            <person name="Probst A.J."/>
            <person name="Ladd B."/>
            <person name="Jarett J.K."/>
            <person name="Geller-Mcgrath D.E."/>
            <person name="Sieber C.M.K."/>
            <person name="Emerson J.B."/>
            <person name="Anantharaman K."/>
            <person name="Thomas B.C."/>
            <person name="Malmstrom R."/>
            <person name="Stieglmeier M."/>
            <person name="Klingl A."/>
            <person name="Woyke T."/>
            <person name="Ryan C.M."/>
            <person name="Banfield J.F."/>
        </authorList>
    </citation>
    <scope>NUCLEOTIDE SEQUENCE [LARGE SCALE GENOMIC DNA]</scope>
</reference>
<sequence length="355" mass="39516">MVEPKAKIERFFQESLSRQASDLHLVVGLPPYLRVDGQLHPLPNEQRLTSEEVEAMVFSVCSQEQKEAITTNLELDFSFDYQDKARFRINAYYQMGALAASFRLIPREIKTIEKLSLPSICGEFTKLKQGFILVTGPTGHGKSTTIAAMLNEINEQLSCHIVTIEDPIEFALESKKAIVSQRELNRDTHSWTLALRSCLRQDPNVVFIGEMRDLETISAALTIAETGHLVFSTLHTNSAAQTVDRIVDVFPEGAKEQIRMQFSNVLEGVISQRLVPALSGGRLPAVEIMLGSTAIKTAIREGKSHMIDNIIQTSAEMGMMNLETSLANLVNSGKISLETAQAYALRPRELMRQAK</sequence>